<dbReference type="GO" id="GO:0032259">
    <property type="term" value="P:methylation"/>
    <property type="evidence" value="ECO:0007669"/>
    <property type="project" value="UniProtKB-KW"/>
</dbReference>
<comment type="caution">
    <text evidence="3">The sequence shown here is derived from an EMBL/GenBank/DDBJ whole genome shotgun (WGS) entry which is preliminary data.</text>
</comment>
<dbReference type="Pfam" id="PF13847">
    <property type="entry name" value="Methyltransf_31"/>
    <property type="match status" value="1"/>
</dbReference>
<organism evidence="3 4">
    <name type="scientific">Archangium gephyra</name>
    <dbReference type="NCBI Taxonomy" id="48"/>
    <lineage>
        <taxon>Bacteria</taxon>
        <taxon>Pseudomonadati</taxon>
        <taxon>Myxococcota</taxon>
        <taxon>Myxococcia</taxon>
        <taxon>Myxococcales</taxon>
        <taxon>Cystobacterineae</taxon>
        <taxon>Archangiaceae</taxon>
        <taxon>Archangium</taxon>
    </lineage>
</organism>
<dbReference type="PROSITE" id="PS51257">
    <property type="entry name" value="PROKAR_LIPOPROTEIN"/>
    <property type="match status" value="1"/>
</dbReference>
<dbReference type="CDD" id="cd02440">
    <property type="entry name" value="AdoMet_MTases"/>
    <property type="match status" value="1"/>
</dbReference>
<reference evidence="3 4" key="1">
    <citation type="submission" date="2017-08" db="EMBL/GenBank/DDBJ databases">
        <title>Infants hospitalized years apart are colonized by the same room-sourced microbial strains.</title>
        <authorList>
            <person name="Brooks B."/>
            <person name="Olm M.R."/>
            <person name="Firek B.A."/>
            <person name="Baker R."/>
            <person name="Thomas B.C."/>
            <person name="Morowitz M.J."/>
            <person name="Banfield J.F."/>
        </authorList>
    </citation>
    <scope>NUCLEOTIDE SEQUENCE [LARGE SCALE GENOMIC DNA]</scope>
    <source>
        <strain evidence="3">S2_003_000_R2_14</strain>
    </source>
</reference>
<feature type="domain" description="Methyltransferase" evidence="2">
    <location>
        <begin position="67"/>
        <end position="176"/>
    </location>
</feature>
<dbReference type="InterPro" id="IPR029063">
    <property type="entry name" value="SAM-dependent_MTases_sf"/>
</dbReference>
<dbReference type="PANTHER" id="PTHR43861">
    <property type="entry name" value="TRANS-ACONITATE 2-METHYLTRANSFERASE-RELATED"/>
    <property type="match status" value="1"/>
</dbReference>
<dbReference type="EMBL" id="QFQP01000035">
    <property type="protein sequence ID" value="PZR06978.1"/>
    <property type="molecule type" value="Genomic_DNA"/>
</dbReference>
<evidence type="ECO:0000313" key="3">
    <source>
        <dbReference type="EMBL" id="PZR06978.1"/>
    </source>
</evidence>
<evidence type="ECO:0000313" key="4">
    <source>
        <dbReference type="Proteomes" id="UP000249061"/>
    </source>
</evidence>
<proteinExistence type="predicted"/>
<feature type="signal peptide" evidence="1">
    <location>
        <begin position="1"/>
        <end position="35"/>
    </location>
</feature>
<gene>
    <name evidence="3" type="ORF">DI536_29360</name>
</gene>
<dbReference type="SUPFAM" id="SSF53335">
    <property type="entry name" value="S-adenosyl-L-methionine-dependent methyltransferases"/>
    <property type="match status" value="1"/>
</dbReference>
<dbReference type="GO" id="GO:0008168">
    <property type="term" value="F:methyltransferase activity"/>
    <property type="evidence" value="ECO:0007669"/>
    <property type="project" value="UniProtKB-KW"/>
</dbReference>
<dbReference type="InterPro" id="IPR025714">
    <property type="entry name" value="Methyltranfer_dom"/>
</dbReference>
<keyword evidence="3" id="KW-0489">Methyltransferase</keyword>
<feature type="chain" id="PRO_5015915051" evidence="1">
    <location>
        <begin position="36"/>
        <end position="220"/>
    </location>
</feature>
<keyword evidence="1" id="KW-0732">Signal</keyword>
<name>A0A2W5UDK3_9BACT</name>
<sequence length="220" mass="24411">MAPKHDGITSASVMRTTLLSFLLLAGCATSHQHHAFDDANAWARSFDDPARDEWQKPDEVIAALNLTKTARVADIGSATGYFSTRLAKVVTGGRVYGLDVESSMVEYLNARAEKEELTNLTSHLAAFDDPKIPEPVDVIIIVNTYHHLEARKVYFAKLADKLKPDGRIVIIDFKRESKMGPPVDMKVGTDVVVDELGAAGYKLATRHDLLPEQFFLVFRR</sequence>
<evidence type="ECO:0000259" key="2">
    <source>
        <dbReference type="Pfam" id="PF13847"/>
    </source>
</evidence>
<keyword evidence="3" id="KW-0808">Transferase</keyword>
<dbReference type="Gene3D" id="3.40.50.150">
    <property type="entry name" value="Vaccinia Virus protein VP39"/>
    <property type="match status" value="1"/>
</dbReference>
<accession>A0A2W5UDK3</accession>
<evidence type="ECO:0000256" key="1">
    <source>
        <dbReference type="SAM" id="SignalP"/>
    </source>
</evidence>
<protein>
    <submittedName>
        <fullName evidence="3">SAM-dependent methyltransferase</fullName>
    </submittedName>
</protein>
<dbReference type="AlphaFoldDB" id="A0A2W5UDK3"/>
<dbReference type="Proteomes" id="UP000249061">
    <property type="component" value="Unassembled WGS sequence"/>
</dbReference>